<proteinExistence type="inferred from homology"/>
<protein>
    <submittedName>
        <fullName evidence="7">Cytosol aminopeptidase, putative</fullName>
    </submittedName>
</protein>
<dbReference type="GO" id="GO:0070006">
    <property type="term" value="F:metalloaminopeptidase activity"/>
    <property type="evidence" value="ECO:0007669"/>
    <property type="project" value="InterPro"/>
</dbReference>
<reference evidence="7" key="1">
    <citation type="submission" date="2013-10" db="EMBL/GenBank/DDBJ databases">
        <title>Genomic analysis of the causative agents of coccidiosis in chickens.</title>
        <authorList>
            <person name="Reid A.J."/>
            <person name="Blake D."/>
            <person name="Billington K."/>
            <person name="Browne H."/>
            <person name="Dunn M."/>
            <person name="Hung S."/>
            <person name="Kawahara F."/>
            <person name="Miranda-Saavedra D."/>
            <person name="Mourier T."/>
            <person name="Nagra H."/>
            <person name="Otto T.D."/>
            <person name="Rawlings N."/>
            <person name="Sanchez A."/>
            <person name="Sanders M."/>
            <person name="Subramaniam C."/>
            <person name="Tay Y."/>
            <person name="Dear P."/>
            <person name="Doerig C."/>
            <person name="Gruber A."/>
            <person name="Parkinson J."/>
            <person name="Shirley M."/>
            <person name="Wan K.L."/>
            <person name="Berriman M."/>
            <person name="Tomley F."/>
            <person name="Pain A."/>
        </authorList>
    </citation>
    <scope>NUCLEOTIDE SEQUENCE [LARGE SCALE GENOMIC DNA]</scope>
    <source>
        <strain evidence="7">Weybridge</strain>
    </source>
</reference>
<dbReference type="PRINTS" id="PR00481">
    <property type="entry name" value="LAMNOPPTDASE"/>
</dbReference>
<feature type="domain" description="Cytosol aminopeptidase" evidence="6">
    <location>
        <begin position="353"/>
        <end position="360"/>
    </location>
</feature>
<dbReference type="Gene3D" id="3.40.630.10">
    <property type="entry name" value="Zn peptidases"/>
    <property type="match status" value="1"/>
</dbReference>
<dbReference type="VEuPathDB" id="ToxoDB:EMWEY_00052490"/>
<sequence>MDFKGDAGSCVCVRVSSYNNPRYLGIIGYGEKETIDSAAAVAAAAAAAIKERPKARSIGLFKGTASKTTTTPQVERLTLFTIDKERTQKALEAALRVASGVHIARQLVNAPANYCTTVTLAKAAEAIAKEGGLECRILNKEEIEELGMGCYLAVAKGSMYPPLFIHLIYRSKDCPPAAAAAAAPAAAAAAPAAAGAPTTAATAAAAAAGAAGGGGGDREEGDQSSDPSYNSGSPGGTTAAATPSAAAAAAAAGAAGGGEKKIKKIALIGKGLTFDSGGYNVKRAETSIEMMKFDMSGAAAVLGAAAAVAAAAPIGCIEVHFLAAAAENMISQSAYRPGDIIQSSNGITIEVGNTDAEGRLTLADTLVYAEETLHADIIIDIATLTGACIVALGDTYAGLFSPDDQLAQQILQWYTL</sequence>
<feature type="region of interest" description="Disordered" evidence="5">
    <location>
        <begin position="211"/>
        <end position="240"/>
    </location>
</feature>
<evidence type="ECO:0000313" key="7">
    <source>
        <dbReference type="EMBL" id="CDJ58683.1"/>
    </source>
</evidence>
<dbReference type="InterPro" id="IPR000819">
    <property type="entry name" value="Peptidase_M17_C"/>
</dbReference>
<reference evidence="7" key="2">
    <citation type="submission" date="2013-10" db="EMBL/GenBank/DDBJ databases">
        <authorList>
            <person name="Aslett M."/>
        </authorList>
    </citation>
    <scope>NUCLEOTIDE SEQUENCE [LARGE SCALE GENOMIC DNA]</scope>
    <source>
        <strain evidence="7">Weybridge</strain>
    </source>
</reference>
<dbReference type="Proteomes" id="UP000030763">
    <property type="component" value="Unassembled WGS sequence"/>
</dbReference>
<evidence type="ECO:0000313" key="8">
    <source>
        <dbReference type="Proteomes" id="UP000030763"/>
    </source>
</evidence>
<evidence type="ECO:0000256" key="3">
    <source>
        <dbReference type="ARBA" id="ARBA00022670"/>
    </source>
</evidence>
<evidence type="ECO:0000256" key="5">
    <source>
        <dbReference type="SAM" id="MobiDB-lite"/>
    </source>
</evidence>
<dbReference type="GO" id="GO:0005737">
    <property type="term" value="C:cytoplasm"/>
    <property type="evidence" value="ECO:0007669"/>
    <property type="project" value="InterPro"/>
</dbReference>
<name>U6M6J0_EIMMA</name>
<keyword evidence="8" id="KW-1185">Reference proteome</keyword>
<organism evidence="7 8">
    <name type="scientific">Eimeria maxima</name>
    <name type="common">Coccidian parasite</name>
    <dbReference type="NCBI Taxonomy" id="5804"/>
    <lineage>
        <taxon>Eukaryota</taxon>
        <taxon>Sar</taxon>
        <taxon>Alveolata</taxon>
        <taxon>Apicomplexa</taxon>
        <taxon>Conoidasida</taxon>
        <taxon>Coccidia</taxon>
        <taxon>Eucoccidiorida</taxon>
        <taxon>Eimeriorina</taxon>
        <taxon>Eimeriidae</taxon>
        <taxon>Eimeria</taxon>
    </lineage>
</organism>
<comment type="similarity">
    <text evidence="1">Belongs to the peptidase M17 family.</text>
</comment>
<gene>
    <name evidence="7" type="ORF">EMWEY_00052490</name>
</gene>
<evidence type="ECO:0000259" key="6">
    <source>
        <dbReference type="PROSITE" id="PS00631"/>
    </source>
</evidence>
<dbReference type="PROSITE" id="PS00631">
    <property type="entry name" value="CYTOSOL_AP"/>
    <property type="match status" value="1"/>
</dbReference>
<dbReference type="PANTHER" id="PTHR11963">
    <property type="entry name" value="LEUCINE AMINOPEPTIDASE-RELATED"/>
    <property type="match status" value="1"/>
</dbReference>
<keyword evidence="2 7" id="KW-0031">Aminopeptidase</keyword>
<evidence type="ECO:0000256" key="1">
    <source>
        <dbReference type="ARBA" id="ARBA00009528"/>
    </source>
</evidence>
<keyword evidence="4" id="KW-0378">Hydrolase</keyword>
<dbReference type="Pfam" id="PF00883">
    <property type="entry name" value="Peptidase_M17"/>
    <property type="match status" value="2"/>
</dbReference>
<dbReference type="GO" id="GO:0030145">
    <property type="term" value="F:manganese ion binding"/>
    <property type="evidence" value="ECO:0007669"/>
    <property type="project" value="InterPro"/>
</dbReference>
<dbReference type="EMBL" id="HG719778">
    <property type="protein sequence ID" value="CDJ58683.1"/>
    <property type="molecule type" value="Genomic_DNA"/>
</dbReference>
<dbReference type="GeneID" id="25339235"/>
<keyword evidence="3" id="KW-0645">Protease</keyword>
<dbReference type="OrthoDB" id="412814at2759"/>
<dbReference type="OMA" id="AERSCEK"/>
<dbReference type="InterPro" id="IPR011356">
    <property type="entry name" value="Leucine_aapep/pepB"/>
</dbReference>
<evidence type="ECO:0000256" key="4">
    <source>
        <dbReference type="ARBA" id="ARBA00022801"/>
    </source>
</evidence>
<evidence type="ECO:0000256" key="2">
    <source>
        <dbReference type="ARBA" id="ARBA00022438"/>
    </source>
</evidence>
<dbReference type="SUPFAM" id="SSF53187">
    <property type="entry name" value="Zn-dependent exopeptidases"/>
    <property type="match status" value="2"/>
</dbReference>
<dbReference type="PANTHER" id="PTHR11963:SF23">
    <property type="entry name" value="CYTOSOL AMINOPEPTIDASE"/>
    <property type="match status" value="1"/>
</dbReference>
<dbReference type="AlphaFoldDB" id="U6M6J0"/>
<dbReference type="GO" id="GO:0006508">
    <property type="term" value="P:proteolysis"/>
    <property type="evidence" value="ECO:0007669"/>
    <property type="project" value="UniProtKB-KW"/>
</dbReference>
<accession>U6M6J0</accession>
<dbReference type="RefSeq" id="XP_013335331.1">
    <property type="nucleotide sequence ID" value="XM_013479877.1"/>
</dbReference>